<keyword evidence="1" id="KW-0732">Signal</keyword>
<evidence type="ECO:0000313" key="3">
    <source>
        <dbReference type="Proteomes" id="UP000244168"/>
    </source>
</evidence>
<comment type="caution">
    <text evidence="2">The sequence shown here is derived from an EMBL/GenBank/DDBJ whole genome shotgun (WGS) entry which is preliminary data.</text>
</comment>
<protein>
    <recommendedName>
        <fullName evidence="4">Outer membrane protein with beta-barrel domain</fullName>
    </recommendedName>
</protein>
<dbReference type="RefSeq" id="WP_146166504.1">
    <property type="nucleotide sequence ID" value="NZ_CP160205.1"/>
</dbReference>
<proteinExistence type="predicted"/>
<dbReference type="OrthoDB" id="792799at2"/>
<sequence length="261" mass="29150">MKRKLPQLFVLAGLSLILGACSKVYSPALYHQDIAYMPKPTSWDEKKSATYISGGGNFYTNPNFNDGLVSGQVNLSEGHVFNGANVAYGAFGVFGDYSSNNNNSSNNNSSTSTDRFFGAVGGRFSANAFVHNDRVDFRFIGVEAVYSHEFGSYADFRKSYAMLSPDNYVDTRTDLFSAGLTTEVIFHNQNNKHFQHGIRGYLGFTAGHNPLNDTYYRNDNEFAAKAFRTIYPKASYYMKINDFFGTIEVGSAFMFRFGYSF</sequence>
<gene>
    <name evidence="2" type="ORF">C8P68_102714</name>
</gene>
<reference evidence="2 3" key="1">
    <citation type="submission" date="2018-04" db="EMBL/GenBank/DDBJ databases">
        <title>Genomic Encyclopedia of Archaeal and Bacterial Type Strains, Phase II (KMG-II): from individual species to whole genera.</title>
        <authorList>
            <person name="Goeker M."/>
        </authorList>
    </citation>
    <scope>NUCLEOTIDE SEQUENCE [LARGE SCALE GENOMIC DNA]</scope>
    <source>
        <strain evidence="2 3">DSM 26809</strain>
    </source>
</reference>
<name>A0A2T5JDP2_9SPHI</name>
<organism evidence="2 3">
    <name type="scientific">Mucilaginibacter yixingensis</name>
    <dbReference type="NCBI Taxonomy" id="1295612"/>
    <lineage>
        <taxon>Bacteria</taxon>
        <taxon>Pseudomonadati</taxon>
        <taxon>Bacteroidota</taxon>
        <taxon>Sphingobacteriia</taxon>
        <taxon>Sphingobacteriales</taxon>
        <taxon>Sphingobacteriaceae</taxon>
        <taxon>Mucilaginibacter</taxon>
    </lineage>
</organism>
<dbReference type="Proteomes" id="UP000244168">
    <property type="component" value="Unassembled WGS sequence"/>
</dbReference>
<dbReference type="AlphaFoldDB" id="A0A2T5JDP2"/>
<feature type="signal peptide" evidence="1">
    <location>
        <begin position="1"/>
        <end position="22"/>
    </location>
</feature>
<evidence type="ECO:0000256" key="1">
    <source>
        <dbReference type="SAM" id="SignalP"/>
    </source>
</evidence>
<keyword evidence="3" id="KW-1185">Reference proteome</keyword>
<evidence type="ECO:0008006" key="4">
    <source>
        <dbReference type="Google" id="ProtNLM"/>
    </source>
</evidence>
<dbReference type="EMBL" id="QAOQ01000002">
    <property type="protein sequence ID" value="PTQ99884.1"/>
    <property type="molecule type" value="Genomic_DNA"/>
</dbReference>
<accession>A0A2T5JDP2</accession>
<dbReference type="PROSITE" id="PS51257">
    <property type="entry name" value="PROKAR_LIPOPROTEIN"/>
    <property type="match status" value="1"/>
</dbReference>
<feature type="chain" id="PRO_5015425111" description="Outer membrane protein with beta-barrel domain" evidence="1">
    <location>
        <begin position="23"/>
        <end position="261"/>
    </location>
</feature>
<evidence type="ECO:0000313" key="2">
    <source>
        <dbReference type="EMBL" id="PTQ99884.1"/>
    </source>
</evidence>